<dbReference type="Proteomes" id="UP001499841">
    <property type="component" value="Unassembled WGS sequence"/>
</dbReference>
<sequence length="945" mass="101159">MECRALTRGEAGMDGQWLVDELADLVARGDGAAFDTWLAALSSDERVRLAVVLDASGMPRRQVGGYGRDLYNRQDLVEARAVLELAETGRSAAKRLPWDAAEIDPVVLLAMIDSRGQEWAEEFVLAALAAPSRFPWQRLGVTVLCLPLLARLGVRPPVTAGLIQAWSAYYSAAAAKWDGTFEFRGTPKRLTQPWFMEDGNIVVRDYRAEGLDFTAVCQLDPLFHDVAPHWVTRPLLEPTEGLRPVIQLPLVLAALADGALVPREEAVDEALTRLAAIPRPAEQQHLAKILRALQIGPTDLADRHALALSIISAGHGSVSAVLLGPLLESRLADEDLEELALVVFARKEKKQRTQLMSYLARAAKAATAEQTAARSVTPVHDRQALVTALGAATELDDLRVRQRAAELLDLLEEGVPPNPQGSAGGQLGPGSLEVYVPDLWNSLPPAAPVARQPLFGSGIEAFTAAFSAVEARPGNAGEEALLACYVASVPRHRREIGKFFASLRRERAFDAGLVSRALLDRFRWSQTDHEQLVRELRETLPQPHEQRSRSSRWTGLTPVGALLVARLSEAQLLARHVPCLLSTPSLENGVVTFEDLLGRLRVYGSARARHGELDLLLALLRLEPVPPARAAELTGFAVPRANAPRDTRLDAVALARAWVSGGGLPPLRSEFWVGPPVPDPYGRNMGRIQGTPTVVRVSGPAAALPVHPSYFPSAPPTLFLGVGESERHVSTTWNLTAELAASVVPSWRDLTASYWLESHRAHSKDGPRLLGEVARCTGPGGPATHLALAHGLSAPAPDSRQCAVDAALEIAGQGAFSAPHLREATLAMQQTGELTRGRFAGACEQIALAGGLGAVWPALSALATALMAEPKVPTGTADVLAVLRRHCAAVPTDHRCVEGLEAFAERRGSSKALTEARALHAALADLALADAAPRTARGVPSGAGS</sequence>
<proteinExistence type="predicted"/>
<evidence type="ECO:0000313" key="1">
    <source>
        <dbReference type="EMBL" id="GAA4286396.1"/>
    </source>
</evidence>
<evidence type="ECO:0000313" key="2">
    <source>
        <dbReference type="Proteomes" id="UP001499841"/>
    </source>
</evidence>
<dbReference type="EMBL" id="BAABBA010000003">
    <property type="protein sequence ID" value="GAA4286396.1"/>
    <property type="molecule type" value="Genomic_DNA"/>
</dbReference>
<reference evidence="2" key="1">
    <citation type="journal article" date="2019" name="Int. J. Syst. Evol. Microbiol.">
        <title>The Global Catalogue of Microorganisms (GCM) 10K type strain sequencing project: providing services to taxonomists for standard genome sequencing and annotation.</title>
        <authorList>
            <consortium name="The Broad Institute Genomics Platform"/>
            <consortium name="The Broad Institute Genome Sequencing Center for Infectious Disease"/>
            <person name="Wu L."/>
            <person name="Ma J."/>
        </authorList>
    </citation>
    <scope>NUCLEOTIDE SEQUENCE [LARGE SCALE GENOMIC DNA]</scope>
    <source>
        <strain evidence="2">JCM 17459</strain>
    </source>
</reference>
<protein>
    <recommendedName>
        <fullName evidence="3">DUF4132 domain-containing protein</fullName>
    </recommendedName>
</protein>
<evidence type="ECO:0008006" key="3">
    <source>
        <dbReference type="Google" id="ProtNLM"/>
    </source>
</evidence>
<organism evidence="1 2">
    <name type="scientific">Georgenia daeguensis</name>
    <dbReference type="NCBI Taxonomy" id="908355"/>
    <lineage>
        <taxon>Bacteria</taxon>
        <taxon>Bacillati</taxon>
        <taxon>Actinomycetota</taxon>
        <taxon>Actinomycetes</taxon>
        <taxon>Micrococcales</taxon>
        <taxon>Bogoriellaceae</taxon>
        <taxon>Georgenia</taxon>
    </lineage>
</organism>
<name>A0ABP8EQY6_9MICO</name>
<gene>
    <name evidence="1" type="ORF">GCM10022262_07550</name>
</gene>
<accession>A0ABP8EQY6</accession>
<keyword evidence="2" id="KW-1185">Reference proteome</keyword>
<comment type="caution">
    <text evidence="1">The sequence shown here is derived from an EMBL/GenBank/DDBJ whole genome shotgun (WGS) entry which is preliminary data.</text>
</comment>